<dbReference type="SUPFAM" id="SSF46589">
    <property type="entry name" value="tRNA-binding arm"/>
    <property type="match status" value="1"/>
</dbReference>
<dbReference type="AlphaFoldDB" id="A0A501WF15"/>
<dbReference type="GO" id="GO:0016260">
    <property type="term" value="P:selenocysteine biosynthetic process"/>
    <property type="evidence" value="ECO:0007669"/>
    <property type="project" value="UniProtKB-UniRule"/>
</dbReference>
<evidence type="ECO:0000256" key="8">
    <source>
        <dbReference type="ARBA" id="ARBA00022917"/>
    </source>
</evidence>
<comment type="catalytic activity">
    <reaction evidence="11 12">
        <text>tRNA(Ser) + L-serine + ATP = L-seryl-tRNA(Ser) + AMP + diphosphate + H(+)</text>
        <dbReference type="Rhea" id="RHEA:12292"/>
        <dbReference type="Rhea" id="RHEA-COMP:9669"/>
        <dbReference type="Rhea" id="RHEA-COMP:9703"/>
        <dbReference type="ChEBI" id="CHEBI:15378"/>
        <dbReference type="ChEBI" id="CHEBI:30616"/>
        <dbReference type="ChEBI" id="CHEBI:33019"/>
        <dbReference type="ChEBI" id="CHEBI:33384"/>
        <dbReference type="ChEBI" id="CHEBI:78442"/>
        <dbReference type="ChEBI" id="CHEBI:78533"/>
        <dbReference type="ChEBI" id="CHEBI:456215"/>
        <dbReference type="EC" id="6.1.1.11"/>
    </reaction>
</comment>
<dbReference type="PANTHER" id="PTHR43697">
    <property type="entry name" value="SERYL-TRNA SYNTHETASE"/>
    <property type="match status" value="1"/>
</dbReference>
<feature type="binding site" evidence="13">
    <location>
        <position position="231"/>
    </location>
    <ligand>
        <name>L-serine</name>
        <dbReference type="ChEBI" id="CHEBI:33384"/>
    </ligand>
</feature>
<evidence type="ECO:0000256" key="9">
    <source>
        <dbReference type="ARBA" id="ARBA00023146"/>
    </source>
</evidence>
<comment type="domain">
    <text evidence="12">Consists of two distinct domains, a catalytic core and a N-terminal extension that is involved in tRNA binding.</text>
</comment>
<evidence type="ECO:0000256" key="14">
    <source>
        <dbReference type="PIRSR" id="PIRSR001529-2"/>
    </source>
</evidence>
<dbReference type="GO" id="GO:0004828">
    <property type="term" value="F:serine-tRNA ligase activity"/>
    <property type="evidence" value="ECO:0007669"/>
    <property type="project" value="UniProtKB-UniRule"/>
</dbReference>
<evidence type="ECO:0000256" key="5">
    <source>
        <dbReference type="ARBA" id="ARBA00022598"/>
    </source>
</evidence>
<dbReference type="PRINTS" id="PR00981">
    <property type="entry name" value="TRNASYNTHSER"/>
</dbReference>
<dbReference type="Pfam" id="PF02403">
    <property type="entry name" value="Seryl_tRNA_N"/>
    <property type="match status" value="1"/>
</dbReference>
<comment type="caution">
    <text evidence="12">Lacks conserved residue(s) required for the propagation of feature annotation.</text>
</comment>
<evidence type="ECO:0000256" key="7">
    <source>
        <dbReference type="ARBA" id="ARBA00022840"/>
    </source>
</evidence>
<dbReference type="CDD" id="cd00770">
    <property type="entry name" value="SerRS_core"/>
    <property type="match status" value="1"/>
</dbReference>
<dbReference type="GO" id="GO:0005737">
    <property type="term" value="C:cytoplasm"/>
    <property type="evidence" value="ECO:0007669"/>
    <property type="project" value="UniProtKB-SubCell"/>
</dbReference>
<protein>
    <recommendedName>
        <fullName evidence="12">Serine--tRNA ligase</fullName>
        <ecNumber evidence="12">6.1.1.11</ecNumber>
    </recommendedName>
    <alternativeName>
        <fullName evidence="12">Seryl-tRNA synthetase</fullName>
        <shortName evidence="12">SerRS</shortName>
    </alternativeName>
    <alternativeName>
        <fullName evidence="12">Seryl-tRNA(Ser/Sec) synthetase</fullName>
    </alternativeName>
</protein>
<gene>
    <name evidence="12 17" type="primary">serS</name>
    <name evidence="17" type="ORF">FJM51_20100</name>
</gene>
<feature type="binding site" evidence="12">
    <location>
        <position position="385"/>
    </location>
    <ligand>
        <name>L-serine</name>
        <dbReference type="ChEBI" id="CHEBI:33384"/>
    </ligand>
</feature>
<dbReference type="PROSITE" id="PS50862">
    <property type="entry name" value="AA_TRNA_LIGASE_II"/>
    <property type="match status" value="1"/>
</dbReference>
<evidence type="ECO:0000256" key="15">
    <source>
        <dbReference type="SAM" id="Coils"/>
    </source>
</evidence>
<comment type="similarity">
    <text evidence="3 12">Belongs to the class-II aminoacyl-tRNA synthetase family. Type-1 seryl-tRNA synthetase subfamily.</text>
</comment>
<dbReference type="InterPro" id="IPR010978">
    <property type="entry name" value="tRNA-bd_arm"/>
</dbReference>
<evidence type="ECO:0000256" key="4">
    <source>
        <dbReference type="ARBA" id="ARBA00022490"/>
    </source>
</evidence>
<keyword evidence="4 12" id="KW-0963">Cytoplasm</keyword>
<evidence type="ECO:0000256" key="3">
    <source>
        <dbReference type="ARBA" id="ARBA00010728"/>
    </source>
</evidence>
<dbReference type="GO" id="GO:0006434">
    <property type="term" value="P:seryl-tRNA aminoacylation"/>
    <property type="evidence" value="ECO:0007669"/>
    <property type="project" value="UniProtKB-UniRule"/>
</dbReference>
<feature type="binding site" evidence="13">
    <location>
        <position position="383"/>
    </location>
    <ligand>
        <name>L-serine</name>
        <dbReference type="ChEBI" id="CHEBI:33384"/>
    </ligand>
</feature>
<comment type="subcellular location">
    <subcellularLocation>
        <location evidence="1 12">Cytoplasm</location>
    </subcellularLocation>
</comment>
<feature type="binding site" evidence="12 14">
    <location>
        <begin position="262"/>
        <end position="264"/>
    </location>
    <ligand>
        <name>ATP</name>
        <dbReference type="ChEBI" id="CHEBI:30616"/>
    </ligand>
</feature>
<feature type="binding site" evidence="12 13">
    <location>
        <position position="285"/>
    </location>
    <ligand>
        <name>L-serine</name>
        <dbReference type="ChEBI" id="CHEBI:33384"/>
    </ligand>
</feature>
<dbReference type="InterPro" id="IPR002317">
    <property type="entry name" value="Ser-tRNA-ligase_type_1"/>
</dbReference>
<dbReference type="SUPFAM" id="SSF55681">
    <property type="entry name" value="Class II aaRS and biotin synthetases"/>
    <property type="match status" value="1"/>
</dbReference>
<comment type="subunit">
    <text evidence="12">Homodimer. The tRNA molecule binds across the dimer.</text>
</comment>
<feature type="coiled-coil region" evidence="15">
    <location>
        <begin position="70"/>
        <end position="104"/>
    </location>
</feature>
<keyword evidence="15" id="KW-0175">Coiled coil</keyword>
<dbReference type="EC" id="6.1.1.11" evidence="12"/>
<dbReference type="GO" id="GO:0005524">
    <property type="term" value="F:ATP binding"/>
    <property type="evidence" value="ECO:0007669"/>
    <property type="project" value="UniProtKB-UniRule"/>
</dbReference>
<evidence type="ECO:0000256" key="1">
    <source>
        <dbReference type="ARBA" id="ARBA00004496"/>
    </source>
</evidence>
<dbReference type="InterPro" id="IPR033729">
    <property type="entry name" value="SerRS_core"/>
</dbReference>
<evidence type="ECO:0000256" key="10">
    <source>
        <dbReference type="ARBA" id="ARBA00047929"/>
    </source>
</evidence>
<dbReference type="Gene3D" id="3.30.930.10">
    <property type="entry name" value="Bira Bifunctional Protein, Domain 2"/>
    <property type="match status" value="1"/>
</dbReference>
<dbReference type="RefSeq" id="WP_140455939.1">
    <property type="nucleotide sequence ID" value="NZ_VFRP01000031.1"/>
</dbReference>
<keyword evidence="8 12" id="KW-0648">Protein biosynthesis</keyword>
<dbReference type="InterPro" id="IPR045864">
    <property type="entry name" value="aa-tRNA-synth_II/BPL/LPL"/>
</dbReference>
<evidence type="ECO:0000256" key="12">
    <source>
        <dbReference type="HAMAP-Rule" id="MF_00176"/>
    </source>
</evidence>
<proteinExistence type="inferred from homology"/>
<accession>A0A501WF15</accession>
<keyword evidence="6 12" id="KW-0547">Nucleotide-binding</keyword>
<dbReference type="HAMAP" id="MF_00176">
    <property type="entry name" value="Ser_tRNA_synth_type1"/>
    <property type="match status" value="1"/>
</dbReference>
<keyword evidence="9 12" id="KW-0030">Aminoacyl-tRNA synthetase</keyword>
<evidence type="ECO:0000313" key="17">
    <source>
        <dbReference type="EMBL" id="TPE47392.1"/>
    </source>
</evidence>
<dbReference type="Gene3D" id="1.10.287.40">
    <property type="entry name" value="Serine-tRNA synthetase, tRNA binding domain"/>
    <property type="match status" value="1"/>
</dbReference>
<evidence type="ECO:0000259" key="16">
    <source>
        <dbReference type="PROSITE" id="PS50862"/>
    </source>
</evidence>
<dbReference type="InterPro" id="IPR042103">
    <property type="entry name" value="SerRS_1_N_sf"/>
</dbReference>
<feature type="binding site" evidence="12 14">
    <location>
        <begin position="349"/>
        <end position="352"/>
    </location>
    <ligand>
        <name>ATP</name>
        <dbReference type="ChEBI" id="CHEBI:30616"/>
    </ligand>
</feature>
<dbReference type="InterPro" id="IPR015866">
    <property type="entry name" value="Ser-tRNA-synth_1_N"/>
</dbReference>
<keyword evidence="7 12" id="KW-0067">ATP-binding</keyword>
<feature type="binding site" evidence="12">
    <location>
        <begin position="231"/>
        <end position="233"/>
    </location>
    <ligand>
        <name>L-serine</name>
        <dbReference type="ChEBI" id="CHEBI:33384"/>
    </ligand>
</feature>
<dbReference type="NCBIfam" id="TIGR00414">
    <property type="entry name" value="serS"/>
    <property type="match status" value="1"/>
</dbReference>
<feature type="domain" description="Aminoacyl-transfer RNA synthetases class-II family profile" evidence="16">
    <location>
        <begin position="173"/>
        <end position="410"/>
    </location>
</feature>
<feature type="binding site" evidence="13">
    <location>
        <position position="262"/>
    </location>
    <ligand>
        <name>L-serine</name>
        <dbReference type="ChEBI" id="CHEBI:33384"/>
    </ligand>
</feature>
<evidence type="ECO:0000256" key="13">
    <source>
        <dbReference type="PIRSR" id="PIRSR001529-1"/>
    </source>
</evidence>
<name>A0A501WF15_9RHOB</name>
<dbReference type="InterPro" id="IPR006195">
    <property type="entry name" value="aa-tRNA-synth_II"/>
</dbReference>
<organism evidence="17 18">
    <name type="scientific">Amaricoccus solimangrovi</name>
    <dbReference type="NCBI Taxonomy" id="2589815"/>
    <lineage>
        <taxon>Bacteria</taxon>
        <taxon>Pseudomonadati</taxon>
        <taxon>Pseudomonadota</taxon>
        <taxon>Alphaproteobacteria</taxon>
        <taxon>Rhodobacterales</taxon>
        <taxon>Paracoccaceae</taxon>
        <taxon>Amaricoccus</taxon>
    </lineage>
</organism>
<evidence type="ECO:0000256" key="11">
    <source>
        <dbReference type="ARBA" id="ARBA00048823"/>
    </source>
</evidence>
<comment type="catalytic activity">
    <reaction evidence="10 12">
        <text>tRNA(Sec) + L-serine + ATP = L-seryl-tRNA(Sec) + AMP + diphosphate + H(+)</text>
        <dbReference type="Rhea" id="RHEA:42580"/>
        <dbReference type="Rhea" id="RHEA-COMP:9742"/>
        <dbReference type="Rhea" id="RHEA-COMP:10128"/>
        <dbReference type="ChEBI" id="CHEBI:15378"/>
        <dbReference type="ChEBI" id="CHEBI:30616"/>
        <dbReference type="ChEBI" id="CHEBI:33019"/>
        <dbReference type="ChEBI" id="CHEBI:33384"/>
        <dbReference type="ChEBI" id="CHEBI:78442"/>
        <dbReference type="ChEBI" id="CHEBI:78533"/>
        <dbReference type="ChEBI" id="CHEBI:456215"/>
        <dbReference type="EC" id="6.1.1.11"/>
    </reaction>
</comment>
<reference evidence="17 18" key="1">
    <citation type="submission" date="2019-06" db="EMBL/GenBank/DDBJ databases">
        <title>A novel bacterium of genus Amaricoccus, isolated from marine sediment.</title>
        <authorList>
            <person name="Huang H."/>
            <person name="Mo K."/>
            <person name="Hu Y."/>
        </authorList>
    </citation>
    <scope>NUCLEOTIDE SEQUENCE [LARGE SCALE GENOMIC DNA]</scope>
    <source>
        <strain evidence="17 18">HB172011</strain>
    </source>
</reference>
<evidence type="ECO:0000313" key="18">
    <source>
        <dbReference type="Proteomes" id="UP000319255"/>
    </source>
</evidence>
<dbReference type="OrthoDB" id="9804647at2"/>
<dbReference type="PIRSF" id="PIRSF001529">
    <property type="entry name" value="Ser-tRNA-synth_IIa"/>
    <property type="match status" value="1"/>
</dbReference>
<dbReference type="UniPathway" id="UPA00906">
    <property type="reaction ID" value="UER00895"/>
</dbReference>
<dbReference type="InterPro" id="IPR002314">
    <property type="entry name" value="aa-tRNA-synt_IIb"/>
</dbReference>
<evidence type="ECO:0000256" key="6">
    <source>
        <dbReference type="ARBA" id="ARBA00022741"/>
    </source>
</evidence>
<evidence type="ECO:0000256" key="2">
    <source>
        <dbReference type="ARBA" id="ARBA00005045"/>
    </source>
</evidence>
<keyword evidence="5 12" id="KW-0436">Ligase</keyword>
<comment type="pathway">
    <text evidence="2 12">Aminoacyl-tRNA biosynthesis; selenocysteinyl-tRNA(Sec) biosynthesis; L-seryl-tRNA(Sec) from L-serine and tRNA(Sec): step 1/1.</text>
</comment>
<keyword evidence="18" id="KW-1185">Reference proteome</keyword>
<dbReference type="Pfam" id="PF00587">
    <property type="entry name" value="tRNA-synt_2b"/>
    <property type="match status" value="1"/>
</dbReference>
<dbReference type="Proteomes" id="UP000319255">
    <property type="component" value="Unassembled WGS sequence"/>
</dbReference>
<dbReference type="EMBL" id="VFRP01000031">
    <property type="protein sequence ID" value="TPE47392.1"/>
    <property type="molecule type" value="Genomic_DNA"/>
</dbReference>
<sequence length="430" mass="46947">MHDIRFIREAPEAFDKGLADRGLSPASAEILSLDETRRARITAAETALAERNAASKQVGAAKARGDEAEFGRLRALVAAKKDEIEALKAEADEADRRLQAMLMELPNTPRPDVPVGADETENVEIRRHGTPPAFDFAPVEHFELAGVRSGMDFATAAKLSGSRFVVLSGAVARIQRALAQFMLDTHITENGLTETWTPVLVKDEAMLGTGQLPKFSEDSYQTREGWWLVPTAEVTLTNIVSGEIVDDATLPRRYVAHTQCFRSEAGSAGKDTAGMLRQHQFEKVEMVSITRPEESEAEHARMTRCAEGILEALGLAYRTIVLCTGDMGFGATRTHDLEVWLPGQDTYREISSVSVCGDFQARRMNARFRRGEGAKPEFVHTLNGSGLAVGRCLIAVLENGQRADGSVDLPEVLAPYLRGARRLTAEGTLA</sequence>
<dbReference type="PANTHER" id="PTHR43697:SF1">
    <property type="entry name" value="SERINE--TRNA LIGASE"/>
    <property type="match status" value="1"/>
</dbReference>
<comment type="caution">
    <text evidence="17">The sequence shown here is derived from an EMBL/GenBank/DDBJ whole genome shotgun (WGS) entry which is preliminary data.</text>
</comment>
<comment type="function">
    <text evidence="12">Catalyzes the attachment of serine to tRNA(Ser). Is also able to aminoacylate tRNA(Sec) with serine, to form the misacylated tRNA L-seryl-tRNA(Sec), which will be further converted into selenocysteinyl-tRNA(Sec).</text>
</comment>